<evidence type="ECO:0000256" key="11">
    <source>
        <dbReference type="ARBA" id="ARBA00023136"/>
    </source>
</evidence>
<feature type="transmembrane region" description="Helical" evidence="16">
    <location>
        <begin position="122"/>
        <end position="141"/>
    </location>
</feature>
<keyword evidence="7 15" id="KW-0808">Transferase</keyword>
<keyword evidence="12" id="KW-0594">Phospholipid biosynthesis</keyword>
<evidence type="ECO:0000256" key="10">
    <source>
        <dbReference type="ARBA" id="ARBA00023098"/>
    </source>
</evidence>
<evidence type="ECO:0000256" key="3">
    <source>
        <dbReference type="ARBA" id="ARBA00010441"/>
    </source>
</evidence>
<dbReference type="Gene3D" id="1.20.120.1760">
    <property type="match status" value="1"/>
</dbReference>
<evidence type="ECO:0000256" key="2">
    <source>
        <dbReference type="ARBA" id="ARBA00004127"/>
    </source>
</evidence>
<evidence type="ECO:0000256" key="12">
    <source>
        <dbReference type="ARBA" id="ARBA00023209"/>
    </source>
</evidence>
<dbReference type="GO" id="GO:0016020">
    <property type="term" value="C:membrane"/>
    <property type="evidence" value="ECO:0007669"/>
    <property type="project" value="InterPro"/>
</dbReference>
<evidence type="ECO:0000256" key="14">
    <source>
        <dbReference type="ARBA" id="ARBA00032361"/>
    </source>
</evidence>
<feature type="transmembrane region" description="Helical" evidence="16">
    <location>
        <begin position="147"/>
        <end position="166"/>
    </location>
</feature>
<accession>A0A5Q2N3T3</accession>
<dbReference type="AlphaFoldDB" id="A0A5Q2N3T3"/>
<evidence type="ECO:0000313" key="18">
    <source>
        <dbReference type="Proteomes" id="UP000366051"/>
    </source>
</evidence>
<protein>
    <recommendedName>
        <fullName evidence="5">CDP-diacylglycerol--serine O-phosphatidyltransferase</fullName>
        <ecNumber evidence="4">2.7.8.8</ecNumber>
    </recommendedName>
    <alternativeName>
        <fullName evidence="14">Phosphatidylserine synthase</fullName>
    </alternativeName>
</protein>
<dbReference type="PANTHER" id="PTHR14269:SF61">
    <property type="entry name" value="CDP-DIACYLGLYCEROL--SERINE O-PHOSPHATIDYLTRANSFERASE"/>
    <property type="match status" value="1"/>
</dbReference>
<keyword evidence="9 16" id="KW-1133">Transmembrane helix</keyword>
<evidence type="ECO:0000256" key="7">
    <source>
        <dbReference type="ARBA" id="ARBA00022679"/>
    </source>
</evidence>
<dbReference type="Proteomes" id="UP000366051">
    <property type="component" value="Chromosome"/>
</dbReference>
<keyword evidence="6" id="KW-0444">Lipid biosynthesis</keyword>
<feature type="transmembrane region" description="Helical" evidence="16">
    <location>
        <begin position="91"/>
        <end position="110"/>
    </location>
</feature>
<keyword evidence="11 16" id="KW-0472">Membrane</keyword>
<dbReference type="GO" id="GO:0008654">
    <property type="term" value="P:phospholipid biosynthetic process"/>
    <property type="evidence" value="ECO:0007669"/>
    <property type="project" value="UniProtKB-KW"/>
</dbReference>
<proteinExistence type="inferred from homology"/>
<organism evidence="17 18">
    <name type="scientific">Heliorestis convoluta</name>
    <dbReference type="NCBI Taxonomy" id="356322"/>
    <lineage>
        <taxon>Bacteria</taxon>
        <taxon>Bacillati</taxon>
        <taxon>Bacillota</taxon>
        <taxon>Clostridia</taxon>
        <taxon>Eubacteriales</taxon>
        <taxon>Heliobacteriaceae</taxon>
        <taxon>Heliorestis</taxon>
    </lineage>
</organism>
<dbReference type="OrthoDB" id="9777147at2"/>
<dbReference type="InterPro" id="IPR048254">
    <property type="entry name" value="CDP_ALCOHOL_P_TRANSF_CS"/>
</dbReference>
<dbReference type="InterPro" id="IPR050324">
    <property type="entry name" value="CDP-alcohol_PTase-I"/>
</dbReference>
<dbReference type="NCBIfam" id="TIGR00473">
    <property type="entry name" value="pssA"/>
    <property type="match status" value="1"/>
</dbReference>
<comment type="catalytic activity">
    <reaction evidence="1">
        <text>a CDP-1,2-diacyl-sn-glycerol + L-serine = a 1,2-diacyl-sn-glycero-3-phospho-L-serine + CMP + H(+)</text>
        <dbReference type="Rhea" id="RHEA:16913"/>
        <dbReference type="ChEBI" id="CHEBI:15378"/>
        <dbReference type="ChEBI" id="CHEBI:33384"/>
        <dbReference type="ChEBI" id="CHEBI:57262"/>
        <dbReference type="ChEBI" id="CHEBI:58332"/>
        <dbReference type="ChEBI" id="CHEBI:60377"/>
        <dbReference type="EC" id="2.7.8.8"/>
    </reaction>
</comment>
<name>A0A5Q2N3T3_9FIRM</name>
<evidence type="ECO:0000256" key="4">
    <source>
        <dbReference type="ARBA" id="ARBA00013174"/>
    </source>
</evidence>
<evidence type="ECO:0000256" key="9">
    <source>
        <dbReference type="ARBA" id="ARBA00022989"/>
    </source>
</evidence>
<dbReference type="Pfam" id="PF01066">
    <property type="entry name" value="CDP-OH_P_transf"/>
    <property type="match status" value="1"/>
</dbReference>
<dbReference type="InterPro" id="IPR000462">
    <property type="entry name" value="CDP-OH_P_trans"/>
</dbReference>
<dbReference type="PROSITE" id="PS00379">
    <property type="entry name" value="CDP_ALCOHOL_P_TRANSF"/>
    <property type="match status" value="1"/>
</dbReference>
<dbReference type="GO" id="GO:0012505">
    <property type="term" value="C:endomembrane system"/>
    <property type="evidence" value="ECO:0007669"/>
    <property type="project" value="UniProtKB-SubCell"/>
</dbReference>
<dbReference type="PANTHER" id="PTHR14269">
    <property type="entry name" value="CDP-DIACYLGLYCEROL--GLYCEROL-3-PHOSPHATE 3-PHOSPHATIDYLTRANSFERASE-RELATED"/>
    <property type="match status" value="1"/>
</dbReference>
<evidence type="ECO:0000256" key="16">
    <source>
        <dbReference type="SAM" id="Phobius"/>
    </source>
</evidence>
<dbReference type="InterPro" id="IPR004533">
    <property type="entry name" value="CDP-diaglyc--ser_O-PTrfase"/>
</dbReference>
<evidence type="ECO:0000256" key="1">
    <source>
        <dbReference type="ARBA" id="ARBA00000287"/>
    </source>
</evidence>
<keyword evidence="13" id="KW-1208">Phospholipid metabolism</keyword>
<reference evidence="18" key="1">
    <citation type="submission" date="2019-11" db="EMBL/GenBank/DDBJ databases">
        <title>Genome sequence of Heliorestis convoluta strain HH, an alkaliphilic and minimalistic phototrophic bacterium from a soda lake in Egypt.</title>
        <authorList>
            <person name="Dewey E.D."/>
            <person name="Stokes L.M."/>
            <person name="Burchell B.M."/>
            <person name="Shaffer K.N."/>
            <person name="Huntington A.M."/>
            <person name="Baker J.M."/>
            <person name="Nadendla S."/>
            <person name="Giglio M.G."/>
            <person name="Touchman J.W."/>
            <person name="Blankenship R.E."/>
            <person name="Madigan M.T."/>
            <person name="Sattley W.M."/>
        </authorList>
    </citation>
    <scope>NUCLEOTIDE SEQUENCE [LARGE SCALE GENOMIC DNA]</scope>
    <source>
        <strain evidence="18">HH</strain>
    </source>
</reference>
<evidence type="ECO:0000313" key="17">
    <source>
        <dbReference type="EMBL" id="QGG48256.1"/>
    </source>
</evidence>
<evidence type="ECO:0000256" key="5">
    <source>
        <dbReference type="ARBA" id="ARBA00017171"/>
    </source>
</evidence>
<sequence length="169" mass="18193">MNHKVVIPNAFTLANLLLGILSLVYTMDGNFRLAAVMILLSMVLDGMDGKVARKLDVASPFGKELDSLSDLVSFGVAPAILVYAAQMYEPYGIVGLIIALIFALCGAVRLARFNILNISTHFLGIPITVAGPLMAIFTLVSDHLPTLFFPVSMLLLAGFMISNIKIPKI</sequence>
<evidence type="ECO:0000256" key="6">
    <source>
        <dbReference type="ARBA" id="ARBA00022516"/>
    </source>
</evidence>
<dbReference type="RefSeq" id="WP_153725483.1">
    <property type="nucleotide sequence ID" value="NZ_CP045875.1"/>
</dbReference>
<dbReference type="EC" id="2.7.8.8" evidence="4"/>
<dbReference type="InterPro" id="IPR043130">
    <property type="entry name" value="CDP-OH_PTrfase_TM_dom"/>
</dbReference>
<evidence type="ECO:0000256" key="13">
    <source>
        <dbReference type="ARBA" id="ARBA00023264"/>
    </source>
</evidence>
<keyword evidence="18" id="KW-1185">Reference proteome</keyword>
<evidence type="ECO:0000256" key="8">
    <source>
        <dbReference type="ARBA" id="ARBA00022692"/>
    </source>
</evidence>
<gene>
    <name evidence="17" type="primary">pssA</name>
    <name evidence="17" type="ORF">FTV88_2158</name>
</gene>
<comment type="similarity">
    <text evidence="3 15">Belongs to the CDP-alcohol phosphatidyltransferase class-I family.</text>
</comment>
<keyword evidence="8 16" id="KW-0812">Transmembrane</keyword>
<feature type="transmembrane region" description="Helical" evidence="16">
    <location>
        <begin position="7"/>
        <end position="25"/>
    </location>
</feature>
<keyword evidence="10" id="KW-0443">Lipid metabolism</keyword>
<dbReference type="GO" id="GO:0003882">
    <property type="term" value="F:CDP-diacylglycerol-serine O-phosphatidyltransferase activity"/>
    <property type="evidence" value="ECO:0007669"/>
    <property type="project" value="UniProtKB-EC"/>
</dbReference>
<evidence type="ECO:0000256" key="15">
    <source>
        <dbReference type="RuleBase" id="RU003750"/>
    </source>
</evidence>
<dbReference type="KEGG" id="hcv:FTV88_2158"/>
<comment type="subcellular location">
    <subcellularLocation>
        <location evidence="2">Endomembrane system</location>
        <topology evidence="2">Multi-pass membrane protein</topology>
    </subcellularLocation>
</comment>
<dbReference type="EMBL" id="CP045875">
    <property type="protein sequence ID" value="QGG48256.1"/>
    <property type="molecule type" value="Genomic_DNA"/>
</dbReference>